<dbReference type="STRING" id="1802315.A3F51_02855"/>
<accession>A0A1G2MXS7</accession>
<protein>
    <recommendedName>
        <fullName evidence="3">Nitronate monooxygenase domain-containing protein</fullName>
    </recommendedName>
</protein>
<comment type="caution">
    <text evidence="1">The sequence shown here is derived from an EMBL/GenBank/DDBJ whole genome shotgun (WGS) entry which is preliminary data.</text>
</comment>
<evidence type="ECO:0008006" key="3">
    <source>
        <dbReference type="Google" id="ProtNLM"/>
    </source>
</evidence>
<proteinExistence type="predicted"/>
<dbReference type="InterPro" id="IPR013785">
    <property type="entry name" value="Aldolase_TIM"/>
</dbReference>
<dbReference type="EMBL" id="MHRT01000010">
    <property type="protein sequence ID" value="OHA28690.1"/>
    <property type="molecule type" value="Genomic_DNA"/>
</dbReference>
<reference evidence="1 2" key="1">
    <citation type="journal article" date="2016" name="Nat. Commun.">
        <title>Thousands of microbial genomes shed light on interconnected biogeochemical processes in an aquifer system.</title>
        <authorList>
            <person name="Anantharaman K."/>
            <person name="Brown C.T."/>
            <person name="Hug L.A."/>
            <person name="Sharon I."/>
            <person name="Castelle C.J."/>
            <person name="Probst A.J."/>
            <person name="Thomas B.C."/>
            <person name="Singh A."/>
            <person name="Wilkins M.J."/>
            <person name="Karaoz U."/>
            <person name="Brodie E.L."/>
            <person name="Williams K.H."/>
            <person name="Hubbard S.S."/>
            <person name="Banfield J.F."/>
        </authorList>
    </citation>
    <scope>NUCLEOTIDE SEQUENCE [LARGE SCALE GENOMIC DNA]</scope>
</reference>
<dbReference type="SUPFAM" id="SSF51412">
    <property type="entry name" value="Inosine monophosphate dehydrogenase (IMPDH)"/>
    <property type="match status" value="1"/>
</dbReference>
<sequence length="496" mass="54097">MKDKTNDLPFPSVIQGGMGVAVSNWSLARAVSMLGMLGTVSGVALERILVIILQNGDPGGHFRRALAHFPYQQAVERIMKEFYVEGGVSKRSPLRPCPMFTLQPSRILIDLTVCADFAAIWLAKEKHNGLVSINFLEKLQMPHPYALFGAMLAGVDVLTVGAGIPLPFPQMLEDIVAERPVRYKVDVVPDHSSQGPNYREIVFDPKEHFGEYPKGLIAPKFIPIISSLVLAKALLERLPASSIYGFVVEEDTAGGHNAPPRKVGGQIQFNHLGEPIYGPKDHVDYPKLAELCRKNGARFWIGGSMASPECLAFAKSVGAEGIQAGSIFALANESGLEVNIKRTVRRLGYLGQLKIFNSMWSPTGFPFKVVSLHGTVSDRGVYESRERICNQGALVTLYEKANGSIGYRCSAEPETDYVAKGGKLEDTVSMRCLCNGLLATAGLNHDGNKPEQPIVTLGNMMEGASFLKHLMRDENGQSSEFGSYSVADVRRYLLGS</sequence>
<organism evidence="1 2">
    <name type="scientific">Candidatus Taylorbacteria bacterium RIFCSPHIGHO2_12_FULL_45_16</name>
    <dbReference type="NCBI Taxonomy" id="1802315"/>
    <lineage>
        <taxon>Bacteria</taxon>
        <taxon>Candidatus Tayloriibacteriota</taxon>
    </lineage>
</organism>
<dbReference type="Proteomes" id="UP000178089">
    <property type="component" value="Unassembled WGS sequence"/>
</dbReference>
<dbReference type="AlphaFoldDB" id="A0A1G2MXS7"/>
<dbReference type="PANTHER" id="PTHR32332">
    <property type="entry name" value="2-NITROPROPANE DIOXYGENASE"/>
    <property type="match status" value="1"/>
</dbReference>
<name>A0A1G2MXS7_9BACT</name>
<dbReference type="Gene3D" id="3.20.20.70">
    <property type="entry name" value="Aldolase class I"/>
    <property type="match status" value="1"/>
</dbReference>
<evidence type="ECO:0000313" key="2">
    <source>
        <dbReference type="Proteomes" id="UP000178089"/>
    </source>
</evidence>
<evidence type="ECO:0000313" key="1">
    <source>
        <dbReference type="EMBL" id="OHA28690.1"/>
    </source>
</evidence>
<gene>
    <name evidence="1" type="ORF">A3F51_02855</name>
</gene>
<dbReference type="PANTHER" id="PTHR32332:SF33">
    <property type="entry name" value="NITRONATE MONOOXYGENASE DOMAIN-CONTAINING PROTEIN"/>
    <property type="match status" value="1"/>
</dbReference>